<dbReference type="Proteomes" id="UP001165460">
    <property type="component" value="Unassembled WGS sequence"/>
</dbReference>
<keyword evidence="1" id="KW-0472">Membrane</keyword>
<dbReference type="InterPro" id="IPR029074">
    <property type="entry name" value="Imm49"/>
</dbReference>
<sequence length="242" mass="28193">MERFEHLKTIYDERLDDEQIVEQKLKTGGDPNFNLIIMGGTYIVFAVHAIYSLKDLDLARNYFYKAARIDEYRGVNLKRCILDTGINPISYALLSDNHDLIQRFCKLQNSKCHELSVGFQISHAVLNILSNEMEKLEENIQKIERFVKVRTLKWWAPMVDVFLGFLSKEEGLIEAGLKQLIKTDSKRNDDPLISRFFSPDVSGLCKLAWIKGYEIDLKNEMVPLELMPIKPLDHYEDYPFLK</sequence>
<dbReference type="EMBL" id="JALGBH010000002">
    <property type="protein sequence ID" value="MCJ0743320.1"/>
    <property type="molecule type" value="Genomic_DNA"/>
</dbReference>
<organism evidence="2 3">
    <name type="scientific">Pedobacter montanisoli</name>
    <dbReference type="NCBI Taxonomy" id="2923277"/>
    <lineage>
        <taxon>Bacteria</taxon>
        <taxon>Pseudomonadati</taxon>
        <taxon>Bacteroidota</taxon>
        <taxon>Sphingobacteriia</taxon>
        <taxon>Sphingobacteriales</taxon>
        <taxon>Sphingobacteriaceae</taxon>
        <taxon>Pedobacter</taxon>
    </lineage>
</organism>
<reference evidence="2" key="1">
    <citation type="submission" date="2022-03" db="EMBL/GenBank/DDBJ databases">
        <authorList>
            <person name="Woo C.Y."/>
        </authorList>
    </citation>
    <scope>NUCLEOTIDE SEQUENCE</scope>
    <source>
        <strain evidence="2">CYS-01</strain>
    </source>
</reference>
<evidence type="ECO:0000256" key="1">
    <source>
        <dbReference type="SAM" id="Phobius"/>
    </source>
</evidence>
<evidence type="ECO:0000313" key="3">
    <source>
        <dbReference type="Proteomes" id="UP001165460"/>
    </source>
</evidence>
<keyword evidence="1" id="KW-1133">Transmembrane helix</keyword>
<accession>A0ABS9ZYD7</accession>
<protein>
    <submittedName>
        <fullName evidence="2">Immunity 49 family protein</fullName>
    </submittedName>
</protein>
<comment type="caution">
    <text evidence="2">The sequence shown here is derived from an EMBL/GenBank/DDBJ whole genome shotgun (WGS) entry which is preliminary data.</text>
</comment>
<name>A0ABS9ZYD7_9SPHI</name>
<keyword evidence="3" id="KW-1185">Reference proteome</keyword>
<feature type="transmembrane region" description="Helical" evidence="1">
    <location>
        <begin position="33"/>
        <end position="53"/>
    </location>
</feature>
<keyword evidence="1" id="KW-0812">Transmembrane</keyword>
<gene>
    <name evidence="2" type="ORF">MMF97_11395</name>
</gene>
<proteinExistence type="predicted"/>
<dbReference type="Pfam" id="PF15575">
    <property type="entry name" value="Imm49"/>
    <property type="match status" value="1"/>
</dbReference>
<evidence type="ECO:0000313" key="2">
    <source>
        <dbReference type="EMBL" id="MCJ0743320.1"/>
    </source>
</evidence>
<dbReference type="RefSeq" id="WP_243362461.1">
    <property type="nucleotide sequence ID" value="NZ_JALGBH010000002.1"/>
</dbReference>